<evidence type="ECO:0000256" key="5">
    <source>
        <dbReference type="ARBA" id="ARBA00023004"/>
    </source>
</evidence>
<dbReference type="Gene3D" id="3.30.70.20">
    <property type="match status" value="1"/>
</dbReference>
<evidence type="ECO:0000313" key="8">
    <source>
        <dbReference type="EMBL" id="GLI28586.1"/>
    </source>
</evidence>
<proteinExistence type="predicted"/>
<evidence type="ECO:0000256" key="6">
    <source>
        <dbReference type="ARBA" id="ARBA00023014"/>
    </source>
</evidence>
<comment type="cofactor">
    <cofactor evidence="1">
        <name>[3Fe-4S] cluster</name>
        <dbReference type="ChEBI" id="CHEBI:21137"/>
    </cofactor>
</comment>
<evidence type="ECO:0000313" key="9">
    <source>
        <dbReference type="Proteomes" id="UP001144396"/>
    </source>
</evidence>
<comment type="caution">
    <text evidence="8">The sequence shown here is derived from an EMBL/GenBank/DDBJ whole genome shotgun (WGS) entry which is preliminary data.</text>
</comment>
<reference evidence="8" key="1">
    <citation type="submission" date="2022-12" db="EMBL/GenBank/DDBJ databases">
        <title>Reference genome sequencing for broad-spectrum identification of bacterial and archaeal isolates by mass spectrometry.</title>
        <authorList>
            <person name="Sekiguchi Y."/>
            <person name="Tourlousse D.M."/>
        </authorList>
    </citation>
    <scope>NUCLEOTIDE SEQUENCE</scope>
    <source>
        <strain evidence="8">14</strain>
    </source>
</reference>
<dbReference type="PANTHER" id="PTHR36923:SF3">
    <property type="entry name" value="FERREDOXIN"/>
    <property type="match status" value="1"/>
</dbReference>
<dbReference type="RefSeq" id="WP_281886094.1">
    <property type="nucleotide sequence ID" value="NZ_BSDP01000001.1"/>
</dbReference>
<name>A0A9W6CT88_9MICO</name>
<dbReference type="Proteomes" id="UP001144396">
    <property type="component" value="Unassembled WGS sequence"/>
</dbReference>
<evidence type="ECO:0000256" key="3">
    <source>
        <dbReference type="ARBA" id="ARBA00022723"/>
    </source>
</evidence>
<keyword evidence="3" id="KW-0479">Metal-binding</keyword>
<accession>A0A9W6CT88</accession>
<organism evidence="8 9">
    <name type="scientific">Agromyces rhizosphaerae</name>
    <dbReference type="NCBI Taxonomy" id="88374"/>
    <lineage>
        <taxon>Bacteria</taxon>
        <taxon>Bacillati</taxon>
        <taxon>Actinomycetota</taxon>
        <taxon>Actinomycetes</taxon>
        <taxon>Micrococcales</taxon>
        <taxon>Microbacteriaceae</taxon>
        <taxon>Agromyces</taxon>
    </lineage>
</organism>
<keyword evidence="4" id="KW-0249">Electron transport</keyword>
<dbReference type="SUPFAM" id="SSF54862">
    <property type="entry name" value="4Fe-4S ferredoxins"/>
    <property type="match status" value="1"/>
</dbReference>
<dbReference type="GO" id="GO:0051538">
    <property type="term" value="F:3 iron, 4 sulfur cluster binding"/>
    <property type="evidence" value="ECO:0007669"/>
    <property type="project" value="UniProtKB-KW"/>
</dbReference>
<evidence type="ECO:0000256" key="1">
    <source>
        <dbReference type="ARBA" id="ARBA00001927"/>
    </source>
</evidence>
<dbReference type="GO" id="GO:0046872">
    <property type="term" value="F:metal ion binding"/>
    <property type="evidence" value="ECO:0007669"/>
    <property type="project" value="UniProtKB-KW"/>
</dbReference>
<dbReference type="Pfam" id="PF13459">
    <property type="entry name" value="Fer4_15"/>
    <property type="match status" value="1"/>
</dbReference>
<keyword evidence="9" id="KW-1185">Reference proteome</keyword>
<keyword evidence="7" id="KW-0003">3Fe-4S</keyword>
<dbReference type="PANTHER" id="PTHR36923">
    <property type="entry name" value="FERREDOXIN"/>
    <property type="match status" value="1"/>
</dbReference>
<dbReference type="InterPro" id="IPR051269">
    <property type="entry name" value="Fe-S_cluster_ET"/>
</dbReference>
<evidence type="ECO:0000256" key="2">
    <source>
        <dbReference type="ARBA" id="ARBA00022448"/>
    </source>
</evidence>
<keyword evidence="5" id="KW-0408">Iron</keyword>
<dbReference type="AlphaFoldDB" id="A0A9W6CT88"/>
<protein>
    <submittedName>
        <fullName evidence="8">Ferredoxin</fullName>
    </submittedName>
</protein>
<sequence length="68" mass="7430">MTAFRIEVDRDRCTGIGICESMRDDRFEVGDDGTLVVHDDSVAEAEKAEFENIVLSCPASALRLVPAS</sequence>
<dbReference type="EMBL" id="BSDP01000001">
    <property type="protein sequence ID" value="GLI28586.1"/>
    <property type="molecule type" value="Genomic_DNA"/>
</dbReference>
<gene>
    <name evidence="8" type="ORF">ARHIZOSPH14_28280</name>
</gene>
<keyword evidence="2" id="KW-0813">Transport</keyword>
<evidence type="ECO:0000256" key="7">
    <source>
        <dbReference type="ARBA" id="ARBA00023291"/>
    </source>
</evidence>
<keyword evidence="6" id="KW-0411">Iron-sulfur</keyword>
<evidence type="ECO:0000256" key="4">
    <source>
        <dbReference type="ARBA" id="ARBA00022982"/>
    </source>
</evidence>